<evidence type="ECO:0000313" key="3">
    <source>
        <dbReference type="Proteomes" id="UP001386955"/>
    </source>
</evidence>
<feature type="transmembrane region" description="Helical" evidence="1">
    <location>
        <begin position="12"/>
        <end position="35"/>
    </location>
</feature>
<protein>
    <submittedName>
        <fullName evidence="2">Uncharacterized protein</fullName>
    </submittedName>
</protein>
<name>A0AAN9T3M8_PSOTE</name>
<keyword evidence="1" id="KW-1133">Transmembrane helix</keyword>
<keyword evidence="3" id="KW-1185">Reference proteome</keyword>
<evidence type="ECO:0000313" key="2">
    <source>
        <dbReference type="EMBL" id="KAK7406053.1"/>
    </source>
</evidence>
<dbReference type="Proteomes" id="UP001386955">
    <property type="component" value="Unassembled WGS sequence"/>
</dbReference>
<dbReference type="AlphaFoldDB" id="A0AAN9T3M8"/>
<sequence length="99" mass="11218">MTVLTCPQERMVCRYFAIGFASCVWRGVTLLFASVETFKRISISINRLLFSVAQRCMRPTLSCSKTFLIPAIELANKCHYSTDKTARGSMSTQMTLMYS</sequence>
<keyword evidence="1" id="KW-0812">Transmembrane</keyword>
<gene>
    <name evidence="2" type="ORF">VNO78_07669</name>
</gene>
<organism evidence="2 3">
    <name type="scientific">Psophocarpus tetragonolobus</name>
    <name type="common">Winged bean</name>
    <name type="synonym">Dolichos tetragonolobus</name>
    <dbReference type="NCBI Taxonomy" id="3891"/>
    <lineage>
        <taxon>Eukaryota</taxon>
        <taxon>Viridiplantae</taxon>
        <taxon>Streptophyta</taxon>
        <taxon>Embryophyta</taxon>
        <taxon>Tracheophyta</taxon>
        <taxon>Spermatophyta</taxon>
        <taxon>Magnoliopsida</taxon>
        <taxon>eudicotyledons</taxon>
        <taxon>Gunneridae</taxon>
        <taxon>Pentapetalae</taxon>
        <taxon>rosids</taxon>
        <taxon>fabids</taxon>
        <taxon>Fabales</taxon>
        <taxon>Fabaceae</taxon>
        <taxon>Papilionoideae</taxon>
        <taxon>50 kb inversion clade</taxon>
        <taxon>NPAAA clade</taxon>
        <taxon>indigoferoid/millettioid clade</taxon>
        <taxon>Phaseoleae</taxon>
        <taxon>Psophocarpus</taxon>
    </lineage>
</organism>
<dbReference type="EMBL" id="JAYMYS010000002">
    <property type="protein sequence ID" value="KAK7406053.1"/>
    <property type="molecule type" value="Genomic_DNA"/>
</dbReference>
<keyword evidence="1" id="KW-0472">Membrane</keyword>
<accession>A0AAN9T3M8</accession>
<evidence type="ECO:0000256" key="1">
    <source>
        <dbReference type="SAM" id="Phobius"/>
    </source>
</evidence>
<proteinExistence type="predicted"/>
<reference evidence="2 3" key="1">
    <citation type="submission" date="2024-01" db="EMBL/GenBank/DDBJ databases">
        <title>The genomes of 5 underutilized Papilionoideae crops provide insights into root nodulation and disease resistanc.</title>
        <authorList>
            <person name="Jiang F."/>
        </authorList>
    </citation>
    <scope>NUCLEOTIDE SEQUENCE [LARGE SCALE GENOMIC DNA]</scope>
    <source>
        <strain evidence="2">DUOXIRENSHENG_FW03</strain>
        <tissue evidence="2">Leaves</tissue>
    </source>
</reference>
<comment type="caution">
    <text evidence="2">The sequence shown here is derived from an EMBL/GenBank/DDBJ whole genome shotgun (WGS) entry which is preliminary data.</text>
</comment>